<dbReference type="Proteomes" id="UP001370590">
    <property type="component" value="Unassembled WGS sequence"/>
</dbReference>
<dbReference type="PROSITE" id="PS51935">
    <property type="entry name" value="NLPC_P60"/>
    <property type="match status" value="1"/>
</dbReference>
<keyword evidence="10" id="KW-1185">Reference proteome</keyword>
<evidence type="ECO:0000313" key="10">
    <source>
        <dbReference type="Proteomes" id="UP001370590"/>
    </source>
</evidence>
<dbReference type="InterPro" id="IPR051202">
    <property type="entry name" value="Peptidase_C40"/>
</dbReference>
<keyword evidence="3 7" id="KW-0732">Signal</keyword>
<feature type="chain" id="PRO_5045217305" evidence="7">
    <location>
        <begin position="32"/>
        <end position="416"/>
    </location>
</feature>
<evidence type="ECO:0000256" key="5">
    <source>
        <dbReference type="ARBA" id="ARBA00022807"/>
    </source>
</evidence>
<dbReference type="Gene3D" id="2.30.30.170">
    <property type="match status" value="1"/>
</dbReference>
<proteinExistence type="inferred from homology"/>
<comment type="similarity">
    <text evidence="1">Belongs to the peptidase C40 family.</text>
</comment>
<organism evidence="9 10">
    <name type="scientific">Nicoliella lavandulae</name>
    <dbReference type="NCBI Taxonomy" id="3082954"/>
    <lineage>
        <taxon>Bacteria</taxon>
        <taxon>Bacillati</taxon>
        <taxon>Bacillota</taxon>
        <taxon>Bacilli</taxon>
        <taxon>Lactobacillales</taxon>
        <taxon>Lactobacillaceae</taxon>
        <taxon>Nicoliella</taxon>
    </lineage>
</organism>
<evidence type="ECO:0000256" key="4">
    <source>
        <dbReference type="ARBA" id="ARBA00022801"/>
    </source>
</evidence>
<dbReference type="SUPFAM" id="SSF54001">
    <property type="entry name" value="Cysteine proteinases"/>
    <property type="match status" value="1"/>
</dbReference>
<comment type="caution">
    <text evidence="9">The sequence shown here is derived from an EMBL/GenBank/DDBJ whole genome shotgun (WGS) entry which is preliminary data.</text>
</comment>
<evidence type="ECO:0000256" key="1">
    <source>
        <dbReference type="ARBA" id="ARBA00007074"/>
    </source>
</evidence>
<feature type="domain" description="NlpC/P60" evidence="8">
    <location>
        <begin position="280"/>
        <end position="415"/>
    </location>
</feature>
<reference evidence="9 10" key="1">
    <citation type="submission" date="2023-10" db="EMBL/GenBank/DDBJ databases">
        <title>Nicoliella lavandulae sp. nov. isolated from Lavandula angustifolia flowers.</title>
        <authorList>
            <person name="Alcantara C."/>
            <person name="Zuniga M."/>
            <person name="Landete J.M."/>
            <person name="Monedero V."/>
        </authorList>
    </citation>
    <scope>NUCLEOTIDE SEQUENCE [LARGE SCALE GENOMIC DNA]</scope>
    <source>
        <strain evidence="9 10">Es01</strain>
    </source>
</reference>
<accession>A0ABU8SJD4</accession>
<evidence type="ECO:0000256" key="3">
    <source>
        <dbReference type="ARBA" id="ARBA00022729"/>
    </source>
</evidence>
<dbReference type="InterPro" id="IPR038765">
    <property type="entry name" value="Papain-like_cys_pep_sf"/>
</dbReference>
<dbReference type="InterPro" id="IPR038200">
    <property type="entry name" value="GW_dom_sf"/>
</dbReference>
<evidence type="ECO:0000256" key="7">
    <source>
        <dbReference type="SAM" id="SignalP"/>
    </source>
</evidence>
<dbReference type="Pfam" id="PF00877">
    <property type="entry name" value="NLPC_P60"/>
    <property type="match status" value="1"/>
</dbReference>
<keyword evidence="5" id="KW-0788">Thiol protease</keyword>
<dbReference type="PANTHER" id="PTHR47053:SF1">
    <property type="entry name" value="MUREIN DD-ENDOPEPTIDASE MEPH-RELATED"/>
    <property type="match status" value="1"/>
</dbReference>
<dbReference type="Pfam" id="PF13457">
    <property type="entry name" value="GW"/>
    <property type="match status" value="2"/>
</dbReference>
<keyword evidence="2" id="KW-0645">Protease</keyword>
<dbReference type="PANTHER" id="PTHR47053">
    <property type="entry name" value="MUREIN DD-ENDOPEPTIDASE MEPH-RELATED"/>
    <property type="match status" value="1"/>
</dbReference>
<feature type="signal peptide" evidence="7">
    <location>
        <begin position="1"/>
        <end position="31"/>
    </location>
</feature>
<dbReference type="EMBL" id="JAWMWH010000001">
    <property type="protein sequence ID" value="MEJ6399879.1"/>
    <property type="molecule type" value="Genomic_DNA"/>
</dbReference>
<evidence type="ECO:0000259" key="8">
    <source>
        <dbReference type="PROSITE" id="PS51935"/>
    </source>
</evidence>
<feature type="region of interest" description="Disordered" evidence="6">
    <location>
        <begin position="30"/>
        <end position="125"/>
    </location>
</feature>
<dbReference type="InterPro" id="IPR000064">
    <property type="entry name" value="NLP_P60_dom"/>
</dbReference>
<feature type="compositionally biased region" description="Low complexity" evidence="6">
    <location>
        <begin position="30"/>
        <end position="96"/>
    </location>
</feature>
<evidence type="ECO:0000256" key="2">
    <source>
        <dbReference type="ARBA" id="ARBA00022670"/>
    </source>
</evidence>
<evidence type="ECO:0000313" key="9">
    <source>
        <dbReference type="EMBL" id="MEJ6399879.1"/>
    </source>
</evidence>
<dbReference type="InterPro" id="IPR025987">
    <property type="entry name" value="GW_dom"/>
</dbReference>
<name>A0ABU8SJD4_9LACO</name>
<protein>
    <submittedName>
        <fullName evidence="9">C40 family peptidase</fullName>
    </submittedName>
</protein>
<sequence>MNKINQLLAVAGITTASIVGLTLTNPTSAAADTTANSTSQSQVASSSSQDASQSASSASQSSSQTDSSAAQNQSADDTTSSYSTSTEESSTTTESSGASKTVKKTKTTTNDNGVTKEKQTKSTTYNQPYSATKKLYKTSYNFYKDLNNVDKLSSAKGSYGKSFKLSRVAKTNKDTYYKTDRGWISSDAFNQYVTEQGSMSAKMKVNSSDAAVYSAPANTKGAQKVGTADSLGLSDQLLNVNYRKYTNTKDGYFRVTKDGQNYYINGKDMKFDLDGLKSNNTKIEKAISAGMALVGKSPYSWGGGRTAASIAARRFDCSSFIHYIYAKAGVTLGSVTATTYTLKNEGRAVNYKDMKRGDIFFFNDKKEGAFCHVGIYLGNGLFLNDSPSTDSHGVDVSSLSDPHWSKRFNHVVRRVA</sequence>
<gene>
    <name evidence="9" type="ORF">R4146_01575</name>
</gene>
<dbReference type="RefSeq" id="WP_339959712.1">
    <property type="nucleotide sequence ID" value="NZ_JAWMWH010000001.1"/>
</dbReference>
<keyword evidence="4" id="KW-0378">Hydrolase</keyword>
<dbReference type="Gene3D" id="3.90.1720.10">
    <property type="entry name" value="endopeptidase domain like (from Nostoc punctiforme)"/>
    <property type="match status" value="1"/>
</dbReference>
<evidence type="ECO:0000256" key="6">
    <source>
        <dbReference type="SAM" id="MobiDB-lite"/>
    </source>
</evidence>